<gene>
    <name evidence="1" type="ORF">SAMN05421503_2787</name>
</gene>
<organism evidence="1 2">
    <name type="scientific">Terribacillus aidingensis</name>
    <dbReference type="NCBI Taxonomy" id="586416"/>
    <lineage>
        <taxon>Bacteria</taxon>
        <taxon>Bacillati</taxon>
        <taxon>Bacillota</taxon>
        <taxon>Bacilli</taxon>
        <taxon>Bacillales</taxon>
        <taxon>Bacillaceae</taxon>
        <taxon>Terribacillus</taxon>
    </lineage>
</organism>
<accession>A0A285P409</accession>
<dbReference type="AlphaFoldDB" id="A0A285P409"/>
<proteinExistence type="predicted"/>
<sequence>MKKIIIAVAVVVTLGASFLLSNDDVHTADNQPGIYTIINLPF</sequence>
<dbReference type="Proteomes" id="UP000219356">
    <property type="component" value="Unassembled WGS sequence"/>
</dbReference>
<dbReference type="EMBL" id="OBEK01000004">
    <property type="protein sequence ID" value="SNZ15893.1"/>
    <property type="molecule type" value="Genomic_DNA"/>
</dbReference>
<evidence type="ECO:0000313" key="1">
    <source>
        <dbReference type="EMBL" id="SNZ15893.1"/>
    </source>
</evidence>
<keyword evidence="2" id="KW-1185">Reference proteome</keyword>
<reference evidence="2" key="1">
    <citation type="submission" date="2017-09" db="EMBL/GenBank/DDBJ databases">
        <authorList>
            <person name="Varghese N."/>
            <person name="Submissions S."/>
        </authorList>
    </citation>
    <scope>NUCLEOTIDE SEQUENCE [LARGE SCALE GENOMIC DNA]</scope>
    <source>
        <strain evidence="2">CGMCC 1.8913</strain>
    </source>
</reference>
<evidence type="ECO:0008006" key="3">
    <source>
        <dbReference type="Google" id="ProtNLM"/>
    </source>
</evidence>
<protein>
    <recommendedName>
        <fullName evidence="3">Phr family secreted Rap phosphatase inhibitor</fullName>
    </recommendedName>
</protein>
<name>A0A285P409_9BACI</name>
<dbReference type="RefSeq" id="WP_281253831.1">
    <property type="nucleotide sequence ID" value="NZ_OBEK01000004.1"/>
</dbReference>
<evidence type="ECO:0000313" key="2">
    <source>
        <dbReference type="Proteomes" id="UP000219356"/>
    </source>
</evidence>